<dbReference type="EMBL" id="FOIM01000026">
    <property type="protein sequence ID" value="SEU04200.1"/>
    <property type="molecule type" value="Genomic_DNA"/>
</dbReference>
<name>A0A1I0J504_9FIRM</name>
<dbReference type="InterPro" id="IPR026893">
    <property type="entry name" value="Tyr/Ser_Pase_IphP-type"/>
</dbReference>
<dbReference type="Gene3D" id="3.90.190.10">
    <property type="entry name" value="Protein tyrosine phosphatase superfamily"/>
    <property type="match status" value="1"/>
</dbReference>
<dbReference type="RefSeq" id="WP_092368240.1">
    <property type="nucleotide sequence ID" value="NZ_DAINWJ010000196.1"/>
</dbReference>
<proteinExistence type="predicted"/>
<dbReference type="Proteomes" id="UP000198508">
    <property type="component" value="Unassembled WGS sequence"/>
</dbReference>
<sequence length="244" mass="26971">MEQHIRRLRLNHVANVRDLGGYEADGGMIRWNMLYRAGDLSGADEGDWERLKAVGVRTILDLRSASELRVKPDRPPQGISWYHLPLQTEEIDLEHPADLAGLAFLKSLRESYVIMAGENTGLLAAALARLTAALDDGAVLFHCTAGKDRTGVLAAAVLWLCGAAREDIVADYEVSHTYNQGGLGALADKMAGCDQLLPLLRSEPENMERLLDFFRESGLDGRLAESGFSAEEQRRLREKMIQRG</sequence>
<organism evidence="1 2">
    <name type="scientific">Enterocloster lavalensis</name>
    <dbReference type="NCBI Taxonomy" id="460384"/>
    <lineage>
        <taxon>Bacteria</taxon>
        <taxon>Bacillati</taxon>
        <taxon>Bacillota</taxon>
        <taxon>Clostridia</taxon>
        <taxon>Lachnospirales</taxon>
        <taxon>Lachnospiraceae</taxon>
        <taxon>Enterocloster</taxon>
    </lineage>
</organism>
<reference evidence="2" key="1">
    <citation type="submission" date="2016-10" db="EMBL/GenBank/DDBJ databases">
        <authorList>
            <person name="Varghese N."/>
            <person name="Submissions S."/>
        </authorList>
    </citation>
    <scope>NUCLEOTIDE SEQUENCE [LARGE SCALE GENOMIC DNA]</scope>
    <source>
        <strain evidence="2">NLAE-zl-G277</strain>
    </source>
</reference>
<protein>
    <submittedName>
        <fullName evidence="1">Protein-tyrosine phosphatase</fullName>
    </submittedName>
</protein>
<dbReference type="AlphaFoldDB" id="A0A1I0J504"/>
<accession>A0A1I0J504</accession>
<dbReference type="STRING" id="460384.SAMN05216313_1265"/>
<dbReference type="InterPro" id="IPR016130">
    <property type="entry name" value="Tyr_Pase_AS"/>
</dbReference>
<keyword evidence="2" id="KW-1185">Reference proteome</keyword>
<dbReference type="GO" id="GO:0004721">
    <property type="term" value="F:phosphoprotein phosphatase activity"/>
    <property type="evidence" value="ECO:0007669"/>
    <property type="project" value="InterPro"/>
</dbReference>
<gene>
    <name evidence="1" type="ORF">SAMN05216313_1265</name>
</gene>
<dbReference type="Pfam" id="PF13350">
    <property type="entry name" value="Y_phosphatase3"/>
    <property type="match status" value="1"/>
</dbReference>
<dbReference type="InterPro" id="IPR029021">
    <property type="entry name" value="Prot-tyrosine_phosphatase-like"/>
</dbReference>
<dbReference type="PROSITE" id="PS00383">
    <property type="entry name" value="TYR_PHOSPHATASE_1"/>
    <property type="match status" value="1"/>
</dbReference>
<evidence type="ECO:0000313" key="1">
    <source>
        <dbReference type="EMBL" id="SEU04200.1"/>
    </source>
</evidence>
<dbReference type="SUPFAM" id="SSF52799">
    <property type="entry name" value="(Phosphotyrosine protein) phosphatases II"/>
    <property type="match status" value="1"/>
</dbReference>
<evidence type="ECO:0000313" key="2">
    <source>
        <dbReference type="Proteomes" id="UP000198508"/>
    </source>
</evidence>